<organism evidence="1 2">
    <name type="scientific">Naganishia onofrii</name>
    <dbReference type="NCBI Taxonomy" id="1851511"/>
    <lineage>
        <taxon>Eukaryota</taxon>
        <taxon>Fungi</taxon>
        <taxon>Dikarya</taxon>
        <taxon>Basidiomycota</taxon>
        <taxon>Agaricomycotina</taxon>
        <taxon>Tremellomycetes</taxon>
        <taxon>Filobasidiales</taxon>
        <taxon>Filobasidiaceae</taxon>
        <taxon>Naganishia</taxon>
    </lineage>
</organism>
<keyword evidence="2" id="KW-1185">Reference proteome</keyword>
<evidence type="ECO:0000313" key="2">
    <source>
        <dbReference type="Proteomes" id="UP001234202"/>
    </source>
</evidence>
<accession>A0ACC2XAA9</accession>
<protein>
    <submittedName>
        <fullName evidence="1">Uncharacterized protein</fullName>
    </submittedName>
</protein>
<evidence type="ECO:0000313" key="1">
    <source>
        <dbReference type="EMBL" id="KAJ9120330.1"/>
    </source>
</evidence>
<proteinExistence type="predicted"/>
<dbReference type="Proteomes" id="UP001234202">
    <property type="component" value="Unassembled WGS sequence"/>
</dbReference>
<reference evidence="1" key="1">
    <citation type="submission" date="2023-04" db="EMBL/GenBank/DDBJ databases">
        <title>Draft Genome sequencing of Naganishia species isolated from polar environments using Oxford Nanopore Technology.</title>
        <authorList>
            <person name="Leo P."/>
            <person name="Venkateswaran K."/>
        </authorList>
    </citation>
    <scope>NUCLEOTIDE SEQUENCE</scope>
    <source>
        <strain evidence="1">DBVPG 5303</strain>
    </source>
</reference>
<gene>
    <name evidence="1" type="ORF">QFC24_005284</name>
</gene>
<sequence length="287" mass="33212">MLSKSVAQHEGPAPDRNVINQPDILDTMVDLLWNAKLYGTIVLFASLSKRHRELVQPRLTNLKKRIVLVLDDFVWRDKSNDKNIERVWFSFLRAKGYMLTLILHIFFGKYRIIQCSSNSEIPRSVPMGLKPQKIVYRGRADESLFWVHRKLFPTVSDILILETLGTRISLETHENDRYFDDGSVDWGSSISRFNDLIQSFCPTMQDDPSVTLRLRMQKSRSVPGFGRRGQQHYSLRASNDHGFTIDREFISAQRDLTQELAIAKLVRNDGEAERVGCNTNIDFHSRE</sequence>
<comment type="caution">
    <text evidence="1">The sequence shown here is derived from an EMBL/GenBank/DDBJ whole genome shotgun (WGS) entry which is preliminary data.</text>
</comment>
<name>A0ACC2XAA9_9TREE</name>
<dbReference type="EMBL" id="JASBWV010000021">
    <property type="protein sequence ID" value="KAJ9120330.1"/>
    <property type="molecule type" value="Genomic_DNA"/>
</dbReference>